<sequence length="112" mass="13206">MIRQVKTISFKEELKDQNSAPMLFLCDDFELYFCKSRLDYADYDFLVYELLGSHIANYFGIATPDIAFVQFDEESMGSGYFQRNLIWNMEQSFLGLKILAEMIIWTKQVNSR</sequence>
<evidence type="ECO:0000259" key="1">
    <source>
        <dbReference type="Pfam" id="PF20613"/>
    </source>
</evidence>
<name>A0A2P8E6H2_9BACT</name>
<reference evidence="2 3" key="1">
    <citation type="submission" date="2018-03" db="EMBL/GenBank/DDBJ databases">
        <title>Genomic Encyclopedia of Archaeal and Bacterial Type Strains, Phase II (KMG-II): from individual species to whole genera.</title>
        <authorList>
            <person name="Goeker M."/>
        </authorList>
    </citation>
    <scope>NUCLEOTIDE SEQUENCE [LARGE SCALE GENOMIC DNA]</scope>
    <source>
        <strain evidence="2 3">DSM 28057</strain>
    </source>
</reference>
<organism evidence="2 3">
    <name type="scientific">Cecembia rubra</name>
    <dbReference type="NCBI Taxonomy" id="1485585"/>
    <lineage>
        <taxon>Bacteria</taxon>
        <taxon>Pseudomonadati</taxon>
        <taxon>Bacteroidota</taxon>
        <taxon>Cytophagia</taxon>
        <taxon>Cytophagales</taxon>
        <taxon>Cyclobacteriaceae</taxon>
        <taxon>Cecembia</taxon>
    </lineage>
</organism>
<dbReference type="Proteomes" id="UP000240708">
    <property type="component" value="Unassembled WGS sequence"/>
</dbReference>
<evidence type="ECO:0000313" key="2">
    <source>
        <dbReference type="EMBL" id="PSL05027.1"/>
    </source>
</evidence>
<dbReference type="RefSeq" id="WP_106567065.1">
    <property type="nucleotide sequence ID" value="NZ_JAUVYL010000098.1"/>
</dbReference>
<dbReference type="Pfam" id="PF20613">
    <property type="entry name" value="HipA_2"/>
    <property type="match status" value="1"/>
</dbReference>
<gene>
    <name evidence="2" type="ORF">CLV48_104202</name>
</gene>
<keyword evidence="3" id="KW-1185">Reference proteome</keyword>
<feature type="domain" description="HipA-like kinase" evidence="1">
    <location>
        <begin position="16"/>
        <end position="77"/>
    </location>
</feature>
<dbReference type="EMBL" id="PYGF01000004">
    <property type="protein sequence ID" value="PSL05027.1"/>
    <property type="molecule type" value="Genomic_DNA"/>
</dbReference>
<dbReference type="AlphaFoldDB" id="A0A2P8E6H2"/>
<dbReference type="InterPro" id="IPR046748">
    <property type="entry name" value="HipA_2"/>
</dbReference>
<comment type="caution">
    <text evidence="2">The sequence shown here is derived from an EMBL/GenBank/DDBJ whole genome shotgun (WGS) entry which is preliminary data.</text>
</comment>
<protein>
    <recommendedName>
        <fullName evidence="1">HipA-like kinase domain-containing protein</fullName>
    </recommendedName>
</protein>
<proteinExistence type="predicted"/>
<evidence type="ECO:0000313" key="3">
    <source>
        <dbReference type="Proteomes" id="UP000240708"/>
    </source>
</evidence>
<accession>A0A2P8E6H2</accession>
<dbReference type="OrthoDB" id="1092050at2"/>